<protein>
    <submittedName>
        <fullName evidence="2">Uncharacterized protein</fullName>
    </submittedName>
</protein>
<organism evidence="2 5">
    <name type="scientific">Cannabis sativa</name>
    <name type="common">Hemp</name>
    <name type="synonym">Marijuana</name>
    <dbReference type="NCBI Taxonomy" id="3483"/>
    <lineage>
        <taxon>Eukaryota</taxon>
        <taxon>Viridiplantae</taxon>
        <taxon>Streptophyta</taxon>
        <taxon>Embryophyta</taxon>
        <taxon>Tracheophyta</taxon>
        <taxon>Spermatophyta</taxon>
        <taxon>Magnoliopsida</taxon>
        <taxon>eudicotyledons</taxon>
        <taxon>Gunneridae</taxon>
        <taxon>Pentapetalae</taxon>
        <taxon>rosids</taxon>
        <taxon>fabids</taxon>
        <taxon>Rosales</taxon>
        <taxon>Cannabaceae</taxon>
        <taxon>Cannabis</taxon>
    </lineage>
</organism>
<dbReference type="EMBL" id="JAATIP010000055">
    <property type="protein sequence ID" value="KAF4382309.1"/>
    <property type="molecule type" value="Genomic_DNA"/>
</dbReference>
<dbReference type="AlphaFoldDB" id="A0A7J6GBG7"/>
<evidence type="ECO:0000313" key="5">
    <source>
        <dbReference type="Proteomes" id="UP000583929"/>
    </source>
</evidence>
<evidence type="ECO:0000313" key="3">
    <source>
        <dbReference type="EMBL" id="KAF4382309.1"/>
    </source>
</evidence>
<accession>A0A7J6GBG7</accession>
<dbReference type="Proteomes" id="UP000525078">
    <property type="component" value="Unassembled WGS sequence"/>
</dbReference>
<comment type="caution">
    <text evidence="2">The sequence shown here is derived from an EMBL/GenBank/DDBJ whole genome shotgun (WGS) entry which is preliminary data.</text>
</comment>
<dbReference type="EMBL" id="JAATIQ010000121">
    <property type="protein sequence ID" value="KAF4380207.1"/>
    <property type="molecule type" value="Genomic_DNA"/>
</dbReference>
<gene>
    <name evidence="3" type="ORF">F8388_016319</name>
    <name evidence="2" type="ORF">G4B88_001358</name>
</gene>
<reference evidence="4 5" key="1">
    <citation type="journal article" date="2020" name="bioRxiv">
        <title>Sequence and annotation of 42 cannabis genomes reveals extensive copy number variation in cannabinoid synthesis and pathogen resistance genes.</title>
        <authorList>
            <person name="Mckernan K.J."/>
            <person name="Helbert Y."/>
            <person name="Kane L.T."/>
            <person name="Ebling H."/>
            <person name="Zhang L."/>
            <person name="Liu B."/>
            <person name="Eaton Z."/>
            <person name="Mclaughlin S."/>
            <person name="Kingan S."/>
            <person name="Baybayan P."/>
            <person name="Concepcion G."/>
            <person name="Jordan M."/>
            <person name="Riva A."/>
            <person name="Barbazuk W."/>
            <person name="Harkins T."/>
        </authorList>
    </citation>
    <scope>NUCLEOTIDE SEQUENCE [LARGE SCALE GENOMIC DNA]</scope>
    <source>
        <strain evidence="4 5">cv. Jamaican Lion 4</strain>
        <strain evidence="2">Father</strain>
        <strain evidence="3">Mother</strain>
        <tissue evidence="2">Leaf</tissue>
    </source>
</reference>
<evidence type="ECO:0000313" key="2">
    <source>
        <dbReference type="EMBL" id="KAF4380207.1"/>
    </source>
</evidence>
<proteinExistence type="predicted"/>
<keyword evidence="5" id="KW-1185">Reference proteome</keyword>
<feature type="compositionally biased region" description="Polar residues" evidence="1">
    <location>
        <begin position="24"/>
        <end position="33"/>
    </location>
</feature>
<evidence type="ECO:0000313" key="4">
    <source>
        <dbReference type="Proteomes" id="UP000525078"/>
    </source>
</evidence>
<feature type="region of interest" description="Disordered" evidence="1">
    <location>
        <begin position="20"/>
        <end position="48"/>
    </location>
</feature>
<dbReference type="Proteomes" id="UP000583929">
    <property type="component" value="Unassembled WGS sequence"/>
</dbReference>
<sequence length="77" mass="8591">MQKRPNNVKEFATRRQYGIGNSKPLFSTRQGVSKATMAVDQRRRSGPFPTWQKRAFSASAHEVPSGPNPISNSLIMS</sequence>
<name>A0A7J6GBG7_CANSA</name>
<evidence type="ECO:0000256" key="1">
    <source>
        <dbReference type="SAM" id="MobiDB-lite"/>
    </source>
</evidence>